<evidence type="ECO:0000256" key="9">
    <source>
        <dbReference type="ARBA" id="ARBA00023306"/>
    </source>
</evidence>
<accession>A0ABQ2CUL8</accession>
<evidence type="ECO:0000256" key="11">
    <source>
        <dbReference type="SAM" id="Phobius"/>
    </source>
</evidence>
<dbReference type="PANTHER" id="PTHR47755">
    <property type="entry name" value="CELL DIVISION PROTEIN FTSX"/>
    <property type="match status" value="1"/>
</dbReference>
<proteinExistence type="inferred from homology"/>
<evidence type="ECO:0000256" key="6">
    <source>
        <dbReference type="ARBA" id="ARBA00022692"/>
    </source>
</evidence>
<evidence type="ECO:0000256" key="2">
    <source>
        <dbReference type="ARBA" id="ARBA00007379"/>
    </source>
</evidence>
<comment type="subcellular location">
    <subcellularLocation>
        <location evidence="1">Cell membrane</location>
        <topology evidence="1">Multi-pass membrane protein</topology>
    </subcellularLocation>
</comment>
<evidence type="ECO:0000256" key="1">
    <source>
        <dbReference type="ARBA" id="ARBA00004651"/>
    </source>
</evidence>
<dbReference type="InterPro" id="IPR040690">
    <property type="entry name" value="FtsX_ECD"/>
</dbReference>
<keyword evidence="15" id="KW-1185">Reference proteome</keyword>
<keyword evidence="8 10" id="KW-0472">Membrane</keyword>
<evidence type="ECO:0000256" key="7">
    <source>
        <dbReference type="ARBA" id="ARBA00022989"/>
    </source>
</evidence>
<dbReference type="Gene3D" id="3.30.70.3040">
    <property type="match status" value="1"/>
</dbReference>
<comment type="similarity">
    <text evidence="2 10">Belongs to the ABC-4 integral membrane protein family. FtsX subfamily.</text>
</comment>
<evidence type="ECO:0000256" key="10">
    <source>
        <dbReference type="PIRNR" id="PIRNR003097"/>
    </source>
</evidence>
<evidence type="ECO:0000256" key="3">
    <source>
        <dbReference type="ARBA" id="ARBA00021907"/>
    </source>
</evidence>
<feature type="transmembrane region" description="Helical" evidence="11">
    <location>
        <begin position="258"/>
        <end position="280"/>
    </location>
</feature>
<dbReference type="Pfam" id="PF02687">
    <property type="entry name" value="FtsX"/>
    <property type="match status" value="1"/>
</dbReference>
<keyword evidence="5 10" id="KW-0132">Cell division</keyword>
<feature type="transmembrane region" description="Helical" evidence="11">
    <location>
        <begin position="20"/>
        <end position="40"/>
    </location>
</feature>
<feature type="transmembrane region" description="Helical" evidence="11">
    <location>
        <begin position="212"/>
        <end position="238"/>
    </location>
</feature>
<evidence type="ECO:0000256" key="5">
    <source>
        <dbReference type="ARBA" id="ARBA00022618"/>
    </source>
</evidence>
<feature type="transmembrane region" description="Helical" evidence="11">
    <location>
        <begin position="166"/>
        <end position="191"/>
    </location>
</feature>
<evidence type="ECO:0000256" key="8">
    <source>
        <dbReference type="ARBA" id="ARBA00023136"/>
    </source>
</evidence>
<dbReference type="Proteomes" id="UP000632222">
    <property type="component" value="Unassembled WGS sequence"/>
</dbReference>
<comment type="caution">
    <text evidence="14">The sequence shown here is derived from an EMBL/GenBank/DDBJ whole genome shotgun (WGS) entry which is preliminary data.</text>
</comment>
<keyword evidence="9 10" id="KW-0131">Cell cycle</keyword>
<evidence type="ECO:0000259" key="12">
    <source>
        <dbReference type="Pfam" id="PF02687"/>
    </source>
</evidence>
<name>A0ABQ2CUL8_9DEIO</name>
<gene>
    <name evidence="14" type="ORF">GCM10008938_04930</name>
</gene>
<keyword evidence="4 10" id="KW-1003">Cell membrane</keyword>
<evidence type="ECO:0000256" key="4">
    <source>
        <dbReference type="ARBA" id="ARBA00022475"/>
    </source>
</evidence>
<evidence type="ECO:0000313" key="15">
    <source>
        <dbReference type="Proteomes" id="UP000632222"/>
    </source>
</evidence>
<dbReference type="PANTHER" id="PTHR47755:SF1">
    <property type="entry name" value="CELL DIVISION PROTEIN FTSX"/>
    <property type="match status" value="1"/>
</dbReference>
<dbReference type="InterPro" id="IPR003838">
    <property type="entry name" value="ABC3_permease_C"/>
</dbReference>
<feature type="domain" description="ABC3 transporter permease C-terminal" evidence="12">
    <location>
        <begin position="167"/>
        <end position="283"/>
    </location>
</feature>
<dbReference type="PIRSF" id="PIRSF003097">
    <property type="entry name" value="FtsX"/>
    <property type="match status" value="1"/>
</dbReference>
<organism evidence="14 15">
    <name type="scientific">Deinococcus roseus</name>
    <dbReference type="NCBI Taxonomy" id="392414"/>
    <lineage>
        <taxon>Bacteria</taxon>
        <taxon>Thermotogati</taxon>
        <taxon>Deinococcota</taxon>
        <taxon>Deinococci</taxon>
        <taxon>Deinococcales</taxon>
        <taxon>Deinococcaceae</taxon>
        <taxon>Deinococcus</taxon>
    </lineage>
</organism>
<dbReference type="InterPro" id="IPR004513">
    <property type="entry name" value="FtsX"/>
</dbReference>
<evidence type="ECO:0000259" key="13">
    <source>
        <dbReference type="Pfam" id="PF18075"/>
    </source>
</evidence>
<dbReference type="RefSeq" id="WP_188999289.1">
    <property type="nucleotide sequence ID" value="NZ_BMOD01000001.1"/>
</dbReference>
<feature type="domain" description="FtsX extracellular" evidence="13">
    <location>
        <begin position="54"/>
        <end position="144"/>
    </location>
</feature>
<dbReference type="EMBL" id="BMOD01000001">
    <property type="protein sequence ID" value="GGJ21735.1"/>
    <property type="molecule type" value="Genomic_DNA"/>
</dbReference>
<protein>
    <recommendedName>
        <fullName evidence="3 10">Cell division protein FtsX</fullName>
    </recommendedName>
</protein>
<evidence type="ECO:0000313" key="14">
    <source>
        <dbReference type="EMBL" id="GGJ21735.1"/>
    </source>
</evidence>
<keyword evidence="7 11" id="KW-1133">Transmembrane helix</keyword>
<dbReference type="Pfam" id="PF18075">
    <property type="entry name" value="FtsX_ECD"/>
    <property type="match status" value="1"/>
</dbReference>
<keyword evidence="6 11" id="KW-0812">Transmembrane</keyword>
<sequence length="289" mass="31931">MMYHLRQMWVAVRGTLTATFATLSTMTITLAVLGAVILLTQNLERNLLKLESEVEIGVFLKQGSTLESVALAIQTQYGSLIKEAKLVTREQAMQEMTELYPSFEQAEGLVDNPLPDTLRLKLKDPQDTKNVAEAIKNFEGVDSVEYGQGTIDQSINLIRALRSGGWALVVVLVLSSFFNILNAVRVAMYARREEINVMRLLGATRRFVRAPYLMEGILLGLLSGAIACIILVPTYVSLVDSLQKSVPFLTLVTEPIRVLQSLAGLFLFGLLIGAAGSWLASNHYLREIE</sequence>
<reference evidence="15" key="1">
    <citation type="journal article" date="2019" name="Int. J. Syst. Evol. Microbiol.">
        <title>The Global Catalogue of Microorganisms (GCM) 10K type strain sequencing project: providing services to taxonomists for standard genome sequencing and annotation.</title>
        <authorList>
            <consortium name="The Broad Institute Genomics Platform"/>
            <consortium name="The Broad Institute Genome Sequencing Center for Infectious Disease"/>
            <person name="Wu L."/>
            <person name="Ma J."/>
        </authorList>
    </citation>
    <scope>NUCLEOTIDE SEQUENCE [LARGE SCALE GENOMIC DNA]</scope>
    <source>
        <strain evidence="15">JCM 14370</strain>
    </source>
</reference>